<feature type="transmembrane region" description="Helical" evidence="2">
    <location>
        <begin position="90"/>
        <end position="119"/>
    </location>
</feature>
<comment type="caution">
    <text evidence="3">The sequence shown here is derived from an EMBL/GenBank/DDBJ whole genome shotgun (WGS) entry which is preliminary data.</text>
</comment>
<evidence type="ECO:0000256" key="1">
    <source>
        <dbReference type="SAM" id="MobiDB-lite"/>
    </source>
</evidence>
<protein>
    <submittedName>
        <fullName evidence="3">Uncharacterized protein</fullName>
    </submittedName>
</protein>
<proteinExistence type="predicted"/>
<gene>
    <name evidence="3" type="ORF">FSP39_015347</name>
</gene>
<evidence type="ECO:0000313" key="3">
    <source>
        <dbReference type="EMBL" id="KAK3084559.1"/>
    </source>
</evidence>
<feature type="compositionally biased region" description="Low complexity" evidence="1">
    <location>
        <begin position="1"/>
        <end position="10"/>
    </location>
</feature>
<keyword evidence="2" id="KW-1133">Transmembrane helix</keyword>
<accession>A0AA88XFW1</accession>
<keyword evidence="4" id="KW-1185">Reference proteome</keyword>
<evidence type="ECO:0000313" key="4">
    <source>
        <dbReference type="Proteomes" id="UP001186944"/>
    </source>
</evidence>
<name>A0AA88XFW1_PINIB</name>
<reference evidence="3" key="1">
    <citation type="submission" date="2019-08" db="EMBL/GenBank/DDBJ databases">
        <title>The improved chromosome-level genome for the pearl oyster Pinctada fucata martensii using PacBio sequencing and Hi-C.</title>
        <authorList>
            <person name="Zheng Z."/>
        </authorList>
    </citation>
    <scope>NUCLEOTIDE SEQUENCE</scope>
    <source>
        <strain evidence="3">ZZ-2019</strain>
        <tissue evidence="3">Adductor muscle</tissue>
    </source>
</reference>
<dbReference type="EMBL" id="VSWD01000013">
    <property type="protein sequence ID" value="KAK3084559.1"/>
    <property type="molecule type" value="Genomic_DNA"/>
</dbReference>
<feature type="region of interest" description="Disordered" evidence="1">
    <location>
        <begin position="1"/>
        <end position="20"/>
    </location>
</feature>
<organism evidence="3 4">
    <name type="scientific">Pinctada imbricata</name>
    <name type="common">Atlantic pearl-oyster</name>
    <name type="synonym">Pinctada martensii</name>
    <dbReference type="NCBI Taxonomy" id="66713"/>
    <lineage>
        <taxon>Eukaryota</taxon>
        <taxon>Metazoa</taxon>
        <taxon>Spiralia</taxon>
        <taxon>Lophotrochozoa</taxon>
        <taxon>Mollusca</taxon>
        <taxon>Bivalvia</taxon>
        <taxon>Autobranchia</taxon>
        <taxon>Pteriomorphia</taxon>
        <taxon>Pterioida</taxon>
        <taxon>Pterioidea</taxon>
        <taxon>Pteriidae</taxon>
        <taxon>Pinctada</taxon>
    </lineage>
</organism>
<evidence type="ECO:0000256" key="2">
    <source>
        <dbReference type="SAM" id="Phobius"/>
    </source>
</evidence>
<keyword evidence="2" id="KW-0472">Membrane</keyword>
<sequence>MTTSELTYTTTDDHELSSTTISPSTTIRHLNDYSTACTCEMICTWESKESKVTSDREEEIRSALVVDKTSLSSTKRKLISAGDDRQSSTIIGYAGAIFISLVLFFIVIGDIMSLLRLLFCNK</sequence>
<dbReference type="AlphaFoldDB" id="A0AA88XFW1"/>
<keyword evidence="2" id="KW-0812">Transmembrane</keyword>
<dbReference type="Proteomes" id="UP001186944">
    <property type="component" value="Unassembled WGS sequence"/>
</dbReference>